<gene>
    <name evidence="2" type="ORF">CMQ_1829</name>
</gene>
<name>F0XRL3_GROCL</name>
<dbReference type="AlphaFoldDB" id="F0XRL3"/>
<proteinExistence type="predicted"/>
<dbReference type="EMBL" id="GL629809">
    <property type="protein sequence ID" value="EFW99678.1"/>
    <property type="molecule type" value="Genomic_DNA"/>
</dbReference>
<dbReference type="InterPro" id="IPR014710">
    <property type="entry name" value="RmlC-like_jellyroll"/>
</dbReference>
<protein>
    <submittedName>
        <fullName evidence="2">Cupin domain containing protein</fullName>
    </submittedName>
</protein>
<evidence type="ECO:0000259" key="1">
    <source>
        <dbReference type="Pfam" id="PF07883"/>
    </source>
</evidence>
<reference evidence="2 3" key="1">
    <citation type="journal article" date="2011" name="Proc. Natl. Acad. Sci. U.S.A.">
        <title>Genome and transcriptome analyses of the mountain pine beetle-fungal symbiont Grosmannia clavigera, a lodgepole pine pathogen.</title>
        <authorList>
            <person name="DiGuistini S."/>
            <person name="Wang Y."/>
            <person name="Liao N.Y."/>
            <person name="Taylor G."/>
            <person name="Tanguay P."/>
            <person name="Feau N."/>
            <person name="Henrissat B."/>
            <person name="Chan S.K."/>
            <person name="Hesse-Orce U."/>
            <person name="Alamouti S.M."/>
            <person name="Tsui C.K.M."/>
            <person name="Docking R.T."/>
            <person name="Levasseur A."/>
            <person name="Haridas S."/>
            <person name="Robertson G."/>
            <person name="Birol I."/>
            <person name="Holt R.A."/>
            <person name="Marra M.A."/>
            <person name="Hamelin R.C."/>
            <person name="Hirst M."/>
            <person name="Jones S.J.M."/>
            <person name="Bohlmann J."/>
            <person name="Breuil C."/>
        </authorList>
    </citation>
    <scope>NUCLEOTIDE SEQUENCE [LARGE SCALE GENOMIC DNA]</scope>
    <source>
        <strain evidence="3">kw1407 / UAMH 11150</strain>
    </source>
</reference>
<dbReference type="InterPro" id="IPR011051">
    <property type="entry name" value="RmlC_Cupin_sf"/>
</dbReference>
<keyword evidence="3" id="KW-1185">Reference proteome</keyword>
<dbReference type="Proteomes" id="UP000007796">
    <property type="component" value="Unassembled WGS sequence"/>
</dbReference>
<dbReference type="InParanoid" id="F0XRL3"/>
<dbReference type="HOGENOM" id="CLU_096188_3_1_1"/>
<sequence>MSLFPHPRRVVTGHDKNGRAIVVADGPVPVMPTPTNDVNLGVLYETHKFPVSNDVWDDPILQRTTDLVNQEGIVLRTVDFKPNKKTMFHRTESLDFGILVKGELVCCLDDGVEVTLRAGDTCVQRGTIHGWDNRTDQPARMFFVLTAATPATIGDLVLRTTGVSRKDVASGGAG</sequence>
<dbReference type="InterPro" id="IPR047142">
    <property type="entry name" value="OryJ/VirC-like"/>
</dbReference>
<dbReference type="Pfam" id="PF07883">
    <property type="entry name" value="Cupin_2"/>
    <property type="match status" value="1"/>
</dbReference>
<dbReference type="PANTHER" id="PTHR36156">
    <property type="entry name" value="SLR2101 PROTEIN"/>
    <property type="match status" value="1"/>
</dbReference>
<dbReference type="CDD" id="cd02231">
    <property type="entry name" value="cupin_BLL6423-like"/>
    <property type="match status" value="1"/>
</dbReference>
<dbReference type="OrthoDB" id="5840532at2759"/>
<dbReference type="SUPFAM" id="SSF51182">
    <property type="entry name" value="RmlC-like cupins"/>
    <property type="match status" value="1"/>
</dbReference>
<dbReference type="InterPro" id="IPR013096">
    <property type="entry name" value="Cupin_2"/>
</dbReference>
<accession>F0XRL3</accession>
<feature type="domain" description="Cupin type-2" evidence="1">
    <location>
        <begin position="78"/>
        <end position="144"/>
    </location>
</feature>
<dbReference type="eggNOG" id="ENOG502RUGD">
    <property type="taxonomic scope" value="Eukaryota"/>
</dbReference>
<organism evidence="3">
    <name type="scientific">Grosmannia clavigera (strain kw1407 / UAMH 11150)</name>
    <name type="common">Blue stain fungus</name>
    <name type="synonym">Graphiocladiella clavigera</name>
    <dbReference type="NCBI Taxonomy" id="655863"/>
    <lineage>
        <taxon>Eukaryota</taxon>
        <taxon>Fungi</taxon>
        <taxon>Dikarya</taxon>
        <taxon>Ascomycota</taxon>
        <taxon>Pezizomycotina</taxon>
        <taxon>Sordariomycetes</taxon>
        <taxon>Sordariomycetidae</taxon>
        <taxon>Ophiostomatales</taxon>
        <taxon>Ophiostomataceae</taxon>
        <taxon>Leptographium</taxon>
    </lineage>
</organism>
<evidence type="ECO:0000313" key="2">
    <source>
        <dbReference type="EMBL" id="EFW99678.1"/>
    </source>
</evidence>
<dbReference type="Gene3D" id="2.20.70.150">
    <property type="match status" value="1"/>
</dbReference>
<dbReference type="RefSeq" id="XP_014169161.1">
    <property type="nucleotide sequence ID" value="XM_014313686.1"/>
</dbReference>
<evidence type="ECO:0000313" key="3">
    <source>
        <dbReference type="Proteomes" id="UP000007796"/>
    </source>
</evidence>
<dbReference type="STRING" id="655863.F0XRL3"/>
<dbReference type="PANTHER" id="PTHR36156:SF2">
    <property type="entry name" value="CUPIN TYPE-2 DOMAIN-CONTAINING PROTEIN"/>
    <property type="match status" value="1"/>
</dbReference>
<dbReference type="GeneID" id="25974750"/>
<dbReference type="Gene3D" id="2.60.120.10">
    <property type="entry name" value="Jelly Rolls"/>
    <property type="match status" value="1"/>
</dbReference>